<dbReference type="Gene3D" id="3.40.50.720">
    <property type="entry name" value="NAD(P)-binding Rossmann-like Domain"/>
    <property type="match status" value="1"/>
</dbReference>
<protein>
    <recommendedName>
        <fullName evidence="4">6-phosphogluconate dehydrogenase NADP-binding domain-containing protein</fullName>
    </recommendedName>
</protein>
<dbReference type="InterPro" id="IPR015815">
    <property type="entry name" value="HIBADH-related"/>
</dbReference>
<dbReference type="InterPro" id="IPR006115">
    <property type="entry name" value="6PGDH_NADP-bd"/>
</dbReference>
<organism evidence="5 6">
    <name type="scientific">Enterococcus columbae DSM 7374 = ATCC 51263</name>
    <dbReference type="NCBI Taxonomy" id="1121865"/>
    <lineage>
        <taxon>Bacteria</taxon>
        <taxon>Bacillati</taxon>
        <taxon>Bacillota</taxon>
        <taxon>Bacilli</taxon>
        <taxon>Lactobacillales</taxon>
        <taxon>Enterococcaceae</taxon>
        <taxon>Enterococcus</taxon>
    </lineage>
</organism>
<keyword evidence="6" id="KW-1185">Reference proteome</keyword>
<feature type="active site" evidence="3">
    <location>
        <position position="181"/>
    </location>
</feature>
<dbReference type="OrthoDB" id="9786703at2"/>
<dbReference type="SUPFAM" id="SSF48179">
    <property type="entry name" value="6-phosphogluconate dehydrogenase C-terminal domain-like"/>
    <property type="match status" value="1"/>
</dbReference>
<dbReference type="RefSeq" id="WP_016182749.1">
    <property type="nucleotide sequence ID" value="NZ_JXKI01000034.1"/>
</dbReference>
<proteinExistence type="inferred from homology"/>
<dbReference type="EMBL" id="ASWJ01000004">
    <property type="protein sequence ID" value="EOW84688.1"/>
    <property type="molecule type" value="Genomic_DNA"/>
</dbReference>
<dbReference type="AlphaFoldDB" id="S0KU61"/>
<evidence type="ECO:0000256" key="3">
    <source>
        <dbReference type="PIRSR" id="PIRSR000103-1"/>
    </source>
</evidence>
<dbReference type="SUPFAM" id="SSF51735">
    <property type="entry name" value="NAD(P)-binding Rossmann-fold domains"/>
    <property type="match status" value="1"/>
</dbReference>
<keyword evidence="2" id="KW-0560">Oxidoreductase</keyword>
<dbReference type="PATRIC" id="fig|1121865.3.peg.580"/>
<comment type="caution">
    <text evidence="5">The sequence shown here is derived from an EMBL/GenBank/DDBJ whole genome shotgun (WGS) entry which is preliminary data.</text>
</comment>
<evidence type="ECO:0000259" key="4">
    <source>
        <dbReference type="Pfam" id="PF03446"/>
    </source>
</evidence>
<evidence type="ECO:0000313" key="6">
    <source>
        <dbReference type="Proteomes" id="UP000014113"/>
    </source>
</evidence>
<evidence type="ECO:0000313" key="5">
    <source>
        <dbReference type="EMBL" id="EOW84688.1"/>
    </source>
</evidence>
<dbReference type="PANTHER" id="PTHR43060">
    <property type="entry name" value="3-HYDROXYISOBUTYRATE DEHYDROGENASE-LIKE 1, MITOCHONDRIAL-RELATED"/>
    <property type="match status" value="1"/>
</dbReference>
<comment type="similarity">
    <text evidence="1">Belongs to the HIBADH-related family.</text>
</comment>
<gene>
    <name evidence="5" type="ORF">I568_01184</name>
</gene>
<evidence type="ECO:0000256" key="2">
    <source>
        <dbReference type="ARBA" id="ARBA00023002"/>
    </source>
</evidence>
<dbReference type="Proteomes" id="UP000014113">
    <property type="component" value="Unassembled WGS sequence"/>
</dbReference>
<dbReference type="InterPro" id="IPR036291">
    <property type="entry name" value="NAD(P)-bd_dom_sf"/>
</dbReference>
<dbReference type="InterPro" id="IPR008927">
    <property type="entry name" value="6-PGluconate_DH-like_C_sf"/>
</dbReference>
<dbReference type="InterPro" id="IPR013328">
    <property type="entry name" value="6PGD_dom2"/>
</dbReference>
<name>S0KU61_9ENTE</name>
<evidence type="ECO:0000256" key="1">
    <source>
        <dbReference type="ARBA" id="ARBA00009080"/>
    </source>
</evidence>
<dbReference type="PIRSF" id="PIRSF000103">
    <property type="entry name" value="HIBADH"/>
    <property type="match status" value="1"/>
</dbReference>
<dbReference type="PANTHER" id="PTHR43060:SF15">
    <property type="entry name" value="3-HYDROXYISOBUTYRATE DEHYDROGENASE-LIKE 1, MITOCHONDRIAL-RELATED"/>
    <property type="match status" value="1"/>
</dbReference>
<reference evidence="5 6" key="1">
    <citation type="submission" date="2013-03" db="EMBL/GenBank/DDBJ databases">
        <title>The Genome Sequence of Enterococcus columbae ATCC_51263 (PacBio/Illumina hybrid assembly).</title>
        <authorList>
            <consortium name="The Broad Institute Genomics Platform"/>
            <consortium name="The Broad Institute Genome Sequencing Center for Infectious Disease"/>
            <person name="Earl A."/>
            <person name="Russ C."/>
            <person name="Gilmore M."/>
            <person name="Surin D."/>
            <person name="Walker B."/>
            <person name="Young S."/>
            <person name="Zeng Q."/>
            <person name="Gargeya S."/>
            <person name="Fitzgerald M."/>
            <person name="Haas B."/>
            <person name="Abouelleil A."/>
            <person name="Allen A.W."/>
            <person name="Alvarado L."/>
            <person name="Arachchi H.M."/>
            <person name="Berlin A.M."/>
            <person name="Chapman S.B."/>
            <person name="Gainer-Dewar J."/>
            <person name="Goldberg J."/>
            <person name="Griggs A."/>
            <person name="Gujja S."/>
            <person name="Hansen M."/>
            <person name="Howarth C."/>
            <person name="Imamovic A."/>
            <person name="Ireland A."/>
            <person name="Larimer J."/>
            <person name="McCowan C."/>
            <person name="Murphy C."/>
            <person name="Pearson M."/>
            <person name="Poon T.W."/>
            <person name="Priest M."/>
            <person name="Roberts A."/>
            <person name="Saif S."/>
            <person name="Shea T."/>
            <person name="Sisk P."/>
            <person name="Sykes S."/>
            <person name="Wortman J."/>
            <person name="Nusbaum C."/>
            <person name="Birren B."/>
        </authorList>
    </citation>
    <scope>NUCLEOTIDE SEQUENCE [LARGE SCALE GENOMIC DNA]</scope>
    <source>
        <strain evidence="5 6">ATCC 51263</strain>
    </source>
</reference>
<dbReference type="Pfam" id="PF03446">
    <property type="entry name" value="NAD_binding_2"/>
    <property type="match status" value="1"/>
</dbReference>
<sequence>MAQQNFIIDKNISFIGVGSMGIGVAKNLCEKLEFSQFKLFEHRHKIDIELLKCFKNNIQIVRDLKDIAYDADIIFICLPNSSISKQILFNDYFTSNIKEGAAIVDLTTQSIDFTAQAIEIFQKLGINYHDCPLIRSPKDSMEGKLVTLAGGIFKGDCLYNIIEIFSEKIFCLPLGKATQYKLLNNYICMAFNAIIQTGVFYSEELNLDRHLFEKIMLTGTNYIVALSLINQYIDNKDNKVLNFKIRDALKDLNYFYDMVQDKVPSSNIYIIDTICQIFSKANVSNEVTLPMLYEVLKNEKIYN</sequence>
<accession>S0KU61</accession>
<feature type="domain" description="6-phosphogluconate dehydrogenase NADP-binding" evidence="4">
    <location>
        <begin position="11"/>
        <end position="151"/>
    </location>
</feature>
<dbReference type="GO" id="GO:0016491">
    <property type="term" value="F:oxidoreductase activity"/>
    <property type="evidence" value="ECO:0007669"/>
    <property type="project" value="UniProtKB-KW"/>
</dbReference>
<dbReference type="Gene3D" id="1.10.1040.10">
    <property type="entry name" value="N-(1-d-carboxylethyl)-l-norvaline Dehydrogenase, domain 2"/>
    <property type="match status" value="1"/>
</dbReference>
<dbReference type="GO" id="GO:0050661">
    <property type="term" value="F:NADP binding"/>
    <property type="evidence" value="ECO:0007669"/>
    <property type="project" value="InterPro"/>
</dbReference>
<dbReference type="STRING" id="1121865.OMW_00586"/>
<dbReference type="eggNOG" id="COG2084">
    <property type="taxonomic scope" value="Bacteria"/>
</dbReference>